<dbReference type="SUPFAM" id="SSF56349">
    <property type="entry name" value="DNA breaking-rejoining enzymes"/>
    <property type="match status" value="1"/>
</dbReference>
<dbReference type="Proteomes" id="UP000515307">
    <property type="component" value="Chromosome"/>
</dbReference>
<dbReference type="AlphaFoldDB" id="A0A7G7BGM4"/>
<accession>A0A7G7BGM4</accession>
<keyword evidence="2" id="KW-1185">Reference proteome</keyword>
<organism evidence="1 2">
    <name type="scientific">Streptomyces finlayi</name>
    <dbReference type="NCBI Taxonomy" id="67296"/>
    <lineage>
        <taxon>Bacteria</taxon>
        <taxon>Bacillati</taxon>
        <taxon>Actinomycetota</taxon>
        <taxon>Actinomycetes</taxon>
        <taxon>Kitasatosporales</taxon>
        <taxon>Streptomycetaceae</taxon>
        <taxon>Streptomyces</taxon>
    </lineage>
</organism>
<protein>
    <submittedName>
        <fullName evidence="1">Site-specific integrase</fullName>
    </submittedName>
</protein>
<gene>
    <name evidence="1" type="ORF">F0344_07580</name>
</gene>
<evidence type="ECO:0000313" key="1">
    <source>
        <dbReference type="EMBL" id="QNE74489.1"/>
    </source>
</evidence>
<proteinExistence type="predicted"/>
<dbReference type="EMBL" id="CP045702">
    <property type="protein sequence ID" value="QNE74489.1"/>
    <property type="molecule type" value="Genomic_DNA"/>
</dbReference>
<dbReference type="KEGG" id="sfiy:F0344_07580"/>
<name>A0A7G7BGM4_9ACTN</name>
<dbReference type="InterPro" id="IPR011010">
    <property type="entry name" value="DNA_brk_join_enz"/>
</dbReference>
<reference evidence="2" key="1">
    <citation type="submission" date="2019-10" db="EMBL/GenBank/DDBJ databases">
        <title>Antimicrobial potential of Antarctic Bacteria.</title>
        <authorList>
            <person name="Benaud N."/>
            <person name="Edwards R.J."/>
            <person name="Ferrari B.C."/>
        </authorList>
    </citation>
    <scope>NUCLEOTIDE SEQUENCE [LARGE SCALE GENOMIC DNA]</scope>
    <source>
        <strain evidence="2">NBSH44</strain>
    </source>
</reference>
<dbReference type="GO" id="GO:0003677">
    <property type="term" value="F:DNA binding"/>
    <property type="evidence" value="ECO:0007669"/>
    <property type="project" value="InterPro"/>
</dbReference>
<sequence length="803" mass="88693">MTIDIDQLIQDDPLGAVVHQIARVERGLSHDRIQEVAQAVLRGPTTRRRVARELRDNPQVLVTGGSPSIWSVGKLLAALAKTGAQQLARPRCCDCNREILSLCSRKGGLWCCSGCTRPKEECVGCGMLAYVRTRDRKGRPLCQRCPVDDDPAEELVDLVVGVDPGLSRATVAEALAGCSLQRAVRWRVAWAVLDRPGLLTGAGHTAPTPSVLTFINALVEAGATAVVRPGCARCGATEHLRAKQDGQRICWRCEEEARAEDCSGCGNRRKVSSRDDNGRPICTDCWRSDPANREPCTGCRRRRKVKARTAEGPWCERCSPRKDQDCSVCGQLTWCATSRATGEPWCRNCRVRHIRCTSCGTVSPLKGGTLVAPLCAQCLNPDPDFWDRCPLCETTWQFGTEPCQRCLVDLKLGELLGDGTGVAEELEPFRRALVAVERPDHAMSWLTKPKVRALLTALGKDPRPVTHALLDELPAGKTLNYLRGLLMATGSLPARDQRLANLEHWINQKVAGRKDLAERRVLHGYAIWHHLRRLRERVRGQQVTVDQDQNVRTHINAAVQLLDDLAGHGMPLGACTQSEVDDFMAHRATYPTRTAHFVRWAVAHRHAHNLTAPATRWAGPSGPHDEDRRWEVARRLLHEDDAPIADRVAGLLLLLYAQHVNTIRHLTVDHVQRDGDKPEILLGDRPIVLPAPLDALMEELIASRRGHTLVDAPGQWLFPGRLPGQPLSNDQLVIRLRALGVNPRQDRGTALFTLASQVPAAILVRMLGIHRSVAVQWQNSSGGDWAAYAADVATRPVRTRPAN</sequence>
<evidence type="ECO:0000313" key="2">
    <source>
        <dbReference type="Proteomes" id="UP000515307"/>
    </source>
</evidence>